<accession>M0CGV1</accession>
<dbReference type="RefSeq" id="WP_006885341.1">
    <property type="nucleotide sequence ID" value="NZ_AOIU01000036.1"/>
</dbReference>
<dbReference type="Pfam" id="PF01575">
    <property type="entry name" value="MaoC_dehydratas"/>
    <property type="match status" value="1"/>
</dbReference>
<dbReference type="EMBL" id="AOIU01000036">
    <property type="protein sequence ID" value="ELZ22505.1"/>
    <property type="molecule type" value="Genomic_DNA"/>
</dbReference>
<reference evidence="3 4" key="1">
    <citation type="journal article" date="2014" name="PLoS Genet.">
        <title>Phylogenetically driven sequencing of extremely halophilic archaea reveals strategies for static and dynamic osmo-response.</title>
        <authorList>
            <person name="Becker E.A."/>
            <person name="Seitzer P.M."/>
            <person name="Tritt A."/>
            <person name="Larsen D."/>
            <person name="Krusor M."/>
            <person name="Yao A.I."/>
            <person name="Wu D."/>
            <person name="Madern D."/>
            <person name="Eisen J.A."/>
            <person name="Darling A.E."/>
            <person name="Facciotti M.T."/>
        </authorList>
    </citation>
    <scope>NUCLEOTIDE SEQUENCE [LARGE SCALE GENOMIC DNA]</scope>
    <source>
        <strain evidence="3 4">2-9-1</strain>
    </source>
</reference>
<dbReference type="GO" id="GO:0019171">
    <property type="term" value="F:(3R)-hydroxyacyl-[acyl-carrier-protein] dehydratase activity"/>
    <property type="evidence" value="ECO:0007669"/>
    <property type="project" value="TreeGrafter"/>
</dbReference>
<feature type="domain" description="CBS" evidence="2">
    <location>
        <begin position="10"/>
        <end position="65"/>
    </location>
</feature>
<dbReference type="STRING" id="797114.C475_18373"/>
<dbReference type="SUPFAM" id="SSF54631">
    <property type="entry name" value="CBS-domain pair"/>
    <property type="match status" value="1"/>
</dbReference>
<dbReference type="Proteomes" id="UP000011626">
    <property type="component" value="Unassembled WGS sequence"/>
</dbReference>
<dbReference type="PANTHER" id="PTHR43437">
    <property type="entry name" value="HYDROXYACYL-THIOESTER DEHYDRATASE TYPE 2, MITOCHONDRIAL-RELATED"/>
    <property type="match status" value="1"/>
</dbReference>
<dbReference type="InterPro" id="IPR050965">
    <property type="entry name" value="UPF0336/Enoyl-CoA_hydratase"/>
</dbReference>
<dbReference type="AlphaFoldDB" id="M0CGV1"/>
<feature type="domain" description="CBS" evidence="2">
    <location>
        <begin position="74"/>
        <end position="131"/>
    </location>
</feature>
<evidence type="ECO:0000313" key="3">
    <source>
        <dbReference type="EMBL" id="ELZ22505.1"/>
    </source>
</evidence>
<dbReference type="Pfam" id="PF00571">
    <property type="entry name" value="CBS"/>
    <property type="match status" value="2"/>
</dbReference>
<dbReference type="Gene3D" id="3.10.580.10">
    <property type="entry name" value="CBS-domain"/>
    <property type="match status" value="1"/>
</dbReference>
<sequence>MLRPPAVTELMEDAETVRPDERVLAVARRLDEPGVESVVVVDTGEVVGIVTEADAVALLVEGRDPASLTATAVMSSPVHTVGPGESVVEAAERLRTHGVEALPVVDDGDLLGVVTTTACSQYLPHVRRAAPDADGDDGRVRETERADTAYEKADWSFEYVGHPERIDVGDVVRFSKPLDGAEVEEFADASGDTNRLHLDDEYAKGTRFGRRIVHGTLVAGVVSAALARLPGLIVYLSQEVSYLGPVDIGHRVTAECEVVEVVGEDRYRLTTVVTDGEGEAVVDGEAVVLADPIPETA</sequence>
<comment type="caution">
    <text evidence="3">The sequence shown here is derived from an EMBL/GenBank/DDBJ whole genome shotgun (WGS) entry which is preliminary data.</text>
</comment>
<dbReference type="PROSITE" id="PS51371">
    <property type="entry name" value="CBS"/>
    <property type="match status" value="2"/>
</dbReference>
<name>M0CGV1_9EURY</name>
<dbReference type="SMART" id="SM00116">
    <property type="entry name" value="CBS"/>
    <property type="match status" value="2"/>
</dbReference>
<dbReference type="eggNOG" id="arCOG00606">
    <property type="taxonomic scope" value="Archaea"/>
</dbReference>
<dbReference type="InterPro" id="IPR046342">
    <property type="entry name" value="CBS_dom_sf"/>
</dbReference>
<dbReference type="InterPro" id="IPR000644">
    <property type="entry name" value="CBS_dom"/>
</dbReference>
<dbReference type="PANTHER" id="PTHR43437:SF3">
    <property type="entry name" value="HYDROXYACYL-THIOESTER DEHYDRATASE TYPE 2, MITOCHONDRIAL"/>
    <property type="match status" value="1"/>
</dbReference>
<dbReference type="OrthoDB" id="51509at2157"/>
<proteinExistence type="predicted"/>
<organism evidence="3 4">
    <name type="scientific">Halosimplex carlsbadense 2-9-1</name>
    <dbReference type="NCBI Taxonomy" id="797114"/>
    <lineage>
        <taxon>Archaea</taxon>
        <taxon>Methanobacteriati</taxon>
        <taxon>Methanobacteriota</taxon>
        <taxon>Stenosarchaea group</taxon>
        <taxon>Halobacteria</taxon>
        <taxon>Halobacteriales</taxon>
        <taxon>Haloarculaceae</taxon>
        <taxon>Halosimplex</taxon>
    </lineage>
</organism>
<evidence type="ECO:0000256" key="1">
    <source>
        <dbReference type="PROSITE-ProRule" id="PRU00703"/>
    </source>
</evidence>
<dbReference type="SUPFAM" id="SSF54637">
    <property type="entry name" value="Thioesterase/thiol ester dehydrase-isomerase"/>
    <property type="match status" value="1"/>
</dbReference>
<keyword evidence="1" id="KW-0129">CBS domain</keyword>
<evidence type="ECO:0000259" key="2">
    <source>
        <dbReference type="PROSITE" id="PS51371"/>
    </source>
</evidence>
<dbReference type="Gene3D" id="3.10.129.10">
    <property type="entry name" value="Hotdog Thioesterase"/>
    <property type="match status" value="1"/>
</dbReference>
<gene>
    <name evidence="3" type="ORF">C475_18373</name>
</gene>
<dbReference type="InterPro" id="IPR029069">
    <property type="entry name" value="HotDog_dom_sf"/>
</dbReference>
<keyword evidence="4" id="KW-1185">Reference proteome</keyword>
<dbReference type="InterPro" id="IPR002539">
    <property type="entry name" value="MaoC-like_dom"/>
</dbReference>
<dbReference type="GO" id="GO:0006633">
    <property type="term" value="P:fatty acid biosynthetic process"/>
    <property type="evidence" value="ECO:0007669"/>
    <property type="project" value="TreeGrafter"/>
</dbReference>
<dbReference type="eggNOG" id="arCOG00778">
    <property type="taxonomic scope" value="Archaea"/>
</dbReference>
<protein>
    <submittedName>
        <fullName evidence="3">MaoC family protein</fullName>
    </submittedName>
</protein>
<dbReference type="CDD" id="cd03449">
    <property type="entry name" value="R_hydratase"/>
    <property type="match status" value="1"/>
</dbReference>
<evidence type="ECO:0000313" key="4">
    <source>
        <dbReference type="Proteomes" id="UP000011626"/>
    </source>
</evidence>